<protein>
    <submittedName>
        <fullName evidence="6">Uncharacterized protein</fullName>
    </submittedName>
</protein>
<keyword evidence="3" id="KW-0949">S-adenosyl-L-methionine</keyword>
<feature type="transmembrane region" description="Helical" evidence="5">
    <location>
        <begin position="85"/>
        <end position="107"/>
    </location>
</feature>
<keyword evidence="4" id="KW-0256">Endoplasmic reticulum</keyword>
<keyword evidence="5" id="KW-1133">Transmembrane helix</keyword>
<sequence>MSDSNADAERNDSPATDNHPALLDCCGGLNNVDYSKMDLTLMEAFIKHINVYDSRLCIAVIAILFNPLFWNVVARWEHRTRRLSGLFGSPYLACCCLGFVIILLNIYRSHSGASPVGLILTAIVAVAYKVAISFEGPFTEQIYRERSLRHKRE</sequence>
<name>A0A668VYT4_OREAU</name>
<dbReference type="PANTHER" id="PTHR15458:SF5">
    <property type="entry name" value="PHOSPHATIDYLETHANOLAMINE N-METHYLTRANSFERASE"/>
    <property type="match status" value="1"/>
</dbReference>
<accession>A0A668VYT4</accession>
<keyword evidence="5" id="KW-0472">Membrane</keyword>
<evidence type="ECO:0000256" key="4">
    <source>
        <dbReference type="ARBA" id="ARBA00022824"/>
    </source>
</evidence>
<dbReference type="GO" id="GO:0032259">
    <property type="term" value="P:methylation"/>
    <property type="evidence" value="ECO:0007669"/>
    <property type="project" value="UniProtKB-KW"/>
</dbReference>
<dbReference type="AlphaFoldDB" id="A0A668VYT4"/>
<organism evidence="6 7">
    <name type="scientific">Oreochromis aureus</name>
    <name type="common">Israeli tilapia</name>
    <name type="synonym">Chromis aureus</name>
    <dbReference type="NCBI Taxonomy" id="47969"/>
    <lineage>
        <taxon>Eukaryota</taxon>
        <taxon>Metazoa</taxon>
        <taxon>Chordata</taxon>
        <taxon>Craniata</taxon>
        <taxon>Vertebrata</taxon>
        <taxon>Euteleostomi</taxon>
        <taxon>Actinopterygii</taxon>
        <taxon>Neopterygii</taxon>
        <taxon>Teleostei</taxon>
        <taxon>Neoteleostei</taxon>
        <taxon>Acanthomorphata</taxon>
        <taxon>Ovalentaria</taxon>
        <taxon>Cichlomorphae</taxon>
        <taxon>Cichliformes</taxon>
        <taxon>Cichlidae</taxon>
        <taxon>African cichlids</taxon>
        <taxon>Pseudocrenilabrinae</taxon>
        <taxon>Oreochromini</taxon>
        <taxon>Oreochromis</taxon>
    </lineage>
</organism>
<evidence type="ECO:0000313" key="6">
    <source>
        <dbReference type="Ensembl" id="ENSOABP00000055642.1"/>
    </source>
</evidence>
<dbReference type="PANTHER" id="PTHR15458">
    <property type="entry name" value="PHOSPHATIDYLETHANOLAMINE N-METHYLTRANSFERASE"/>
    <property type="match status" value="1"/>
</dbReference>
<gene>
    <name evidence="6" type="primary">PEMT</name>
</gene>
<evidence type="ECO:0000313" key="7">
    <source>
        <dbReference type="Proteomes" id="UP000472276"/>
    </source>
</evidence>
<keyword evidence="7" id="KW-1185">Reference proteome</keyword>
<reference evidence="6" key="2">
    <citation type="submission" date="2025-09" db="UniProtKB">
        <authorList>
            <consortium name="Ensembl"/>
        </authorList>
    </citation>
    <scope>IDENTIFICATION</scope>
</reference>
<keyword evidence="2" id="KW-0808">Transferase</keyword>
<dbReference type="InterPro" id="IPR024960">
    <property type="entry name" value="PEMT/MFAP"/>
</dbReference>
<reference evidence="6" key="1">
    <citation type="submission" date="2025-08" db="UniProtKB">
        <authorList>
            <consortium name="Ensembl"/>
        </authorList>
    </citation>
    <scope>IDENTIFICATION</scope>
</reference>
<proteinExistence type="predicted"/>
<keyword evidence="1" id="KW-0489">Methyltransferase</keyword>
<feature type="transmembrane region" description="Helical" evidence="5">
    <location>
        <begin position="113"/>
        <end position="134"/>
    </location>
</feature>
<evidence type="ECO:0000256" key="3">
    <source>
        <dbReference type="ARBA" id="ARBA00022691"/>
    </source>
</evidence>
<evidence type="ECO:0000256" key="1">
    <source>
        <dbReference type="ARBA" id="ARBA00022603"/>
    </source>
</evidence>
<dbReference type="GO" id="GO:0004608">
    <property type="term" value="F:phosphatidylethanolamine N-methyltransferase activity"/>
    <property type="evidence" value="ECO:0007669"/>
    <property type="project" value="TreeGrafter"/>
</dbReference>
<keyword evidence="5" id="KW-0812">Transmembrane</keyword>
<evidence type="ECO:0000256" key="5">
    <source>
        <dbReference type="SAM" id="Phobius"/>
    </source>
</evidence>
<evidence type="ECO:0000256" key="2">
    <source>
        <dbReference type="ARBA" id="ARBA00022679"/>
    </source>
</evidence>
<dbReference type="GO" id="GO:0006656">
    <property type="term" value="P:phosphatidylcholine biosynthetic process"/>
    <property type="evidence" value="ECO:0007669"/>
    <property type="project" value="InterPro"/>
</dbReference>
<dbReference type="Proteomes" id="UP000472276">
    <property type="component" value="Unassembled WGS sequence"/>
</dbReference>
<feature type="transmembrane region" description="Helical" evidence="5">
    <location>
        <begin position="52"/>
        <end position="73"/>
    </location>
</feature>
<dbReference type="Ensembl" id="ENSOABT00000057049.2">
    <property type="protein sequence ID" value="ENSOABP00000055642.1"/>
    <property type="gene ID" value="ENSOABG00000024558.2"/>
</dbReference>